<dbReference type="SUPFAM" id="SSF53335">
    <property type="entry name" value="S-adenosyl-L-methionine-dependent methyltransferases"/>
    <property type="match status" value="1"/>
</dbReference>
<sequence>MEALSADQKTWYRNWFNSPYYHQLYFQRDEQEAAAFIDRLLSKLYPAPNAMMLDVACGRGRHSIHLSSKGYAVTGIDISEDSIEEAKQFETDKLEFFVHDMRLPFRMNYYDYAFNFFTSFGFFRTRREHDNAIRTIAQSLKPGGTFVIDYLNTHYVENHLQYKSEFQKDGVTFYITRWLDETHFYKKIIVEDEANLEEPLEFTEKVAKFSLGDFNDMFSFYDLQVQEVFGDYHFEPYHVNNSPRLIIIAKKVK</sequence>
<dbReference type="RefSeq" id="WP_182801160.1">
    <property type="nucleotide sequence ID" value="NZ_CP060007.1"/>
</dbReference>
<dbReference type="CDD" id="cd02440">
    <property type="entry name" value="AdoMet_MTases"/>
    <property type="match status" value="1"/>
</dbReference>
<dbReference type="EMBL" id="CP060007">
    <property type="protein sequence ID" value="QNA42894.1"/>
    <property type="molecule type" value="Genomic_DNA"/>
</dbReference>
<keyword evidence="3" id="KW-0489">Methyltransferase</keyword>
<proteinExistence type="predicted"/>
<dbReference type="Gene3D" id="3.40.50.150">
    <property type="entry name" value="Vaccinia Virus protein VP39"/>
    <property type="match status" value="1"/>
</dbReference>
<evidence type="ECO:0000313" key="3">
    <source>
        <dbReference type="EMBL" id="QNA42894.1"/>
    </source>
</evidence>
<dbReference type="AlphaFoldDB" id="A0A7G5XBP1"/>
<dbReference type="GO" id="GO:0032259">
    <property type="term" value="P:methylation"/>
    <property type="evidence" value="ECO:0007669"/>
    <property type="project" value="UniProtKB-KW"/>
</dbReference>
<dbReference type="KEGG" id="lacs:H4075_12405"/>
<dbReference type="Pfam" id="PF13649">
    <property type="entry name" value="Methyltransf_25"/>
    <property type="match status" value="1"/>
</dbReference>
<dbReference type="InterPro" id="IPR029063">
    <property type="entry name" value="SAM-dependent_MTases_sf"/>
</dbReference>
<organism evidence="3 4">
    <name type="scientific">Lacibacter sediminis</name>
    <dbReference type="NCBI Taxonomy" id="2760713"/>
    <lineage>
        <taxon>Bacteria</taxon>
        <taxon>Pseudomonadati</taxon>
        <taxon>Bacteroidota</taxon>
        <taxon>Chitinophagia</taxon>
        <taxon>Chitinophagales</taxon>
        <taxon>Chitinophagaceae</taxon>
        <taxon>Lacibacter</taxon>
    </lineage>
</organism>
<feature type="domain" description="Methyltransferase" evidence="2">
    <location>
        <begin position="53"/>
        <end position="144"/>
    </location>
</feature>
<dbReference type="GO" id="GO:0008168">
    <property type="term" value="F:methyltransferase activity"/>
    <property type="evidence" value="ECO:0007669"/>
    <property type="project" value="UniProtKB-KW"/>
</dbReference>
<gene>
    <name evidence="3" type="ORF">H4075_12405</name>
</gene>
<protein>
    <submittedName>
        <fullName evidence="3">Class I SAM-dependent methyltransferase</fullName>
    </submittedName>
</protein>
<keyword evidence="4" id="KW-1185">Reference proteome</keyword>
<evidence type="ECO:0000256" key="1">
    <source>
        <dbReference type="ARBA" id="ARBA00022679"/>
    </source>
</evidence>
<evidence type="ECO:0000259" key="2">
    <source>
        <dbReference type="Pfam" id="PF13649"/>
    </source>
</evidence>
<accession>A0A7G5XBP1</accession>
<dbReference type="InterPro" id="IPR041698">
    <property type="entry name" value="Methyltransf_25"/>
</dbReference>
<name>A0A7G5XBP1_9BACT</name>
<reference evidence="4" key="1">
    <citation type="submission" date="2020-08" db="EMBL/GenBank/DDBJ databases">
        <title>Lacibacter sp. S13-6-6 genome sequencing.</title>
        <authorList>
            <person name="Jin L."/>
        </authorList>
    </citation>
    <scope>NUCLEOTIDE SEQUENCE [LARGE SCALE GENOMIC DNA]</scope>
    <source>
        <strain evidence="4">S13-6-6</strain>
    </source>
</reference>
<dbReference type="Gene3D" id="2.20.25.110">
    <property type="entry name" value="S-adenosyl-L-methionine-dependent methyltransferases"/>
    <property type="match status" value="1"/>
</dbReference>
<evidence type="ECO:0000313" key="4">
    <source>
        <dbReference type="Proteomes" id="UP000515344"/>
    </source>
</evidence>
<dbReference type="Proteomes" id="UP000515344">
    <property type="component" value="Chromosome"/>
</dbReference>
<dbReference type="PANTHER" id="PTHR43861">
    <property type="entry name" value="TRANS-ACONITATE 2-METHYLTRANSFERASE-RELATED"/>
    <property type="match status" value="1"/>
</dbReference>
<keyword evidence="1" id="KW-0808">Transferase</keyword>